<dbReference type="PROSITE" id="PS51257">
    <property type="entry name" value="PROKAR_LIPOPROTEIN"/>
    <property type="match status" value="1"/>
</dbReference>
<accession>A0A399F1L4</accession>
<dbReference type="Gene3D" id="3.40.50.1980">
    <property type="entry name" value="Nitrogenase molybdenum iron protein domain"/>
    <property type="match status" value="2"/>
</dbReference>
<dbReference type="GO" id="GO:0030001">
    <property type="term" value="P:metal ion transport"/>
    <property type="evidence" value="ECO:0007669"/>
    <property type="project" value="InterPro"/>
</dbReference>
<evidence type="ECO:0000256" key="4">
    <source>
        <dbReference type="ARBA" id="ARBA00022729"/>
    </source>
</evidence>
<dbReference type="AlphaFoldDB" id="A0A399F1L4"/>
<keyword evidence="7" id="KW-1185">Reference proteome</keyword>
<dbReference type="PANTHER" id="PTHR42953">
    <property type="entry name" value="HIGH-AFFINITY ZINC UPTAKE SYSTEM PROTEIN ZNUA-RELATED"/>
    <property type="match status" value="1"/>
</dbReference>
<keyword evidence="4" id="KW-0732">Signal</keyword>
<keyword evidence="3" id="KW-0479">Metal-binding</keyword>
<name>A0A399F1L4_9DEIN</name>
<sequence>MRLPFVLLTLATLLSACQTQEFALRPIDGSRPVRAVATTNFVSDLVQQIGGERAQVTGLMGPGVDPHLYKASAGDVRKLTQADIVFYGGLFLEGKLVELFEKMPKAIAVTDTIPRELLIAPKGGFEGTYTYDPHVWFDVSLWAYTAEAVRDGLSRVDPAGAGYYAKRTQQYQARLRELDAWVKREIERIPPQQRVMVTAHDAFSYFGRRYGLEVRGLQGVSTVAETGTRDVQDLAAFLAERGIRAIFVESSVPRRSVEAVVAAVRSRGKELHIGGELFSDAAGDPGTPEGTYIGMVEHNVRTIVSALLGGEHP</sequence>
<dbReference type="EMBL" id="QWLA01000005">
    <property type="protein sequence ID" value="RIH89149.1"/>
    <property type="molecule type" value="Genomic_DNA"/>
</dbReference>
<dbReference type="InterPro" id="IPR006129">
    <property type="entry name" value="AdhesinB"/>
</dbReference>
<gene>
    <name evidence="6" type="primary">troA</name>
    <name evidence="6" type="ORF">Mrose_00534</name>
</gene>
<organism evidence="6 7">
    <name type="scientific">Calidithermus roseus</name>
    <dbReference type="NCBI Taxonomy" id="1644118"/>
    <lineage>
        <taxon>Bacteria</taxon>
        <taxon>Thermotogati</taxon>
        <taxon>Deinococcota</taxon>
        <taxon>Deinococci</taxon>
        <taxon>Thermales</taxon>
        <taxon>Thermaceae</taxon>
        <taxon>Calidithermus</taxon>
    </lineage>
</organism>
<dbReference type="OrthoDB" id="9810636at2"/>
<dbReference type="PANTHER" id="PTHR42953:SF1">
    <property type="entry name" value="METAL-BINDING PROTEIN HI_0362-RELATED"/>
    <property type="match status" value="1"/>
</dbReference>
<dbReference type="RefSeq" id="WP_119275884.1">
    <property type="nucleotide sequence ID" value="NZ_QWLA01000005.1"/>
</dbReference>
<evidence type="ECO:0000256" key="5">
    <source>
        <dbReference type="RuleBase" id="RU003512"/>
    </source>
</evidence>
<dbReference type="Pfam" id="PF01297">
    <property type="entry name" value="ZnuA"/>
    <property type="match status" value="1"/>
</dbReference>
<dbReference type="PRINTS" id="PR00690">
    <property type="entry name" value="ADHESNFAMILY"/>
</dbReference>
<dbReference type="GO" id="GO:0046872">
    <property type="term" value="F:metal ion binding"/>
    <property type="evidence" value="ECO:0007669"/>
    <property type="project" value="UniProtKB-KW"/>
</dbReference>
<comment type="similarity">
    <text evidence="5">Belongs to the bacterial solute-binding protein 9 family.</text>
</comment>
<evidence type="ECO:0000313" key="7">
    <source>
        <dbReference type="Proteomes" id="UP000265341"/>
    </source>
</evidence>
<dbReference type="SUPFAM" id="SSF53807">
    <property type="entry name" value="Helical backbone' metal receptor"/>
    <property type="match status" value="1"/>
</dbReference>
<dbReference type="GO" id="GO:0007155">
    <property type="term" value="P:cell adhesion"/>
    <property type="evidence" value="ECO:0007669"/>
    <property type="project" value="InterPro"/>
</dbReference>
<protein>
    <submittedName>
        <fullName evidence="6">Periplasmic zinc-binding protein TroA</fullName>
    </submittedName>
</protein>
<comment type="caution">
    <text evidence="6">The sequence shown here is derived from an EMBL/GenBank/DDBJ whole genome shotgun (WGS) entry which is preliminary data.</text>
</comment>
<evidence type="ECO:0000256" key="2">
    <source>
        <dbReference type="ARBA" id="ARBA00022448"/>
    </source>
</evidence>
<dbReference type="InterPro" id="IPR006128">
    <property type="entry name" value="Lipoprotein_PsaA-like"/>
</dbReference>
<dbReference type="InterPro" id="IPR050492">
    <property type="entry name" value="Bact_metal-bind_prot9"/>
</dbReference>
<dbReference type="PRINTS" id="PR00691">
    <property type="entry name" value="ADHESINB"/>
</dbReference>
<dbReference type="InterPro" id="IPR006127">
    <property type="entry name" value="ZnuA-like"/>
</dbReference>
<evidence type="ECO:0000256" key="3">
    <source>
        <dbReference type="ARBA" id="ARBA00022723"/>
    </source>
</evidence>
<keyword evidence="2 5" id="KW-0813">Transport</keyword>
<reference evidence="6 7" key="1">
    <citation type="submission" date="2018-08" db="EMBL/GenBank/DDBJ databases">
        <title>Meiothermus roseus NBRC 110900 genome sequencing project.</title>
        <authorList>
            <person name="Da Costa M.S."/>
            <person name="Albuquerque L."/>
            <person name="Raposo P."/>
            <person name="Froufe H.J.C."/>
            <person name="Barroso C.S."/>
            <person name="Egas C."/>
        </authorList>
    </citation>
    <scope>NUCLEOTIDE SEQUENCE [LARGE SCALE GENOMIC DNA]</scope>
    <source>
        <strain evidence="6 7">NBRC 110900</strain>
    </source>
</reference>
<dbReference type="Proteomes" id="UP000265341">
    <property type="component" value="Unassembled WGS sequence"/>
</dbReference>
<evidence type="ECO:0000256" key="1">
    <source>
        <dbReference type="ARBA" id="ARBA00004196"/>
    </source>
</evidence>
<proteinExistence type="inferred from homology"/>
<dbReference type="GO" id="GO:0030313">
    <property type="term" value="C:cell envelope"/>
    <property type="evidence" value="ECO:0007669"/>
    <property type="project" value="UniProtKB-SubCell"/>
</dbReference>
<comment type="subcellular location">
    <subcellularLocation>
        <location evidence="1">Cell envelope</location>
    </subcellularLocation>
</comment>
<evidence type="ECO:0000313" key="6">
    <source>
        <dbReference type="EMBL" id="RIH89149.1"/>
    </source>
</evidence>